<dbReference type="InterPro" id="IPR002423">
    <property type="entry name" value="Cpn60/GroEL/TCP-1"/>
</dbReference>
<evidence type="ECO:0000313" key="9">
    <source>
        <dbReference type="EMBL" id="GAA56729.1"/>
    </source>
</evidence>
<keyword evidence="7" id="KW-0143">Chaperone</keyword>
<evidence type="ECO:0000256" key="1">
    <source>
        <dbReference type="ARBA" id="ARBA00004173"/>
    </source>
</evidence>
<dbReference type="AlphaFoldDB" id="G7YUU9"/>
<comment type="subcellular location">
    <subcellularLocation>
        <location evidence="1">Mitochondrion</location>
    </subcellularLocation>
</comment>
<dbReference type="GO" id="GO:0042026">
    <property type="term" value="P:protein refolding"/>
    <property type="evidence" value="ECO:0007669"/>
    <property type="project" value="InterPro"/>
</dbReference>
<evidence type="ECO:0000256" key="4">
    <source>
        <dbReference type="ARBA" id="ARBA00022840"/>
    </source>
</evidence>
<dbReference type="FunFam" id="3.50.7.10:FF:000001">
    <property type="entry name" value="60 kDa chaperonin"/>
    <property type="match status" value="1"/>
</dbReference>
<dbReference type="Gene3D" id="3.30.260.10">
    <property type="entry name" value="TCP-1-like chaperonin intermediate domain"/>
    <property type="match status" value="1"/>
</dbReference>
<reference key="2">
    <citation type="submission" date="2011-10" db="EMBL/GenBank/DDBJ databases">
        <title>The genome and transcriptome sequence of Clonorchis sinensis provide insights into the carcinogenic liver fluke.</title>
        <authorList>
            <person name="Wang X."/>
            <person name="Huang Y."/>
            <person name="Chen W."/>
            <person name="Liu H."/>
            <person name="Guo L."/>
            <person name="Chen Y."/>
            <person name="Luo F."/>
            <person name="Zhou W."/>
            <person name="Sun J."/>
            <person name="Mao Q."/>
            <person name="Liang P."/>
            <person name="Zhou C."/>
            <person name="Tian Y."/>
            <person name="Men J."/>
            <person name="Lv X."/>
            <person name="Huang L."/>
            <person name="Zhou J."/>
            <person name="Hu Y."/>
            <person name="Li R."/>
            <person name="Zhang F."/>
            <person name="Lei H."/>
            <person name="Li X."/>
            <person name="Hu X."/>
            <person name="Liang C."/>
            <person name="Xu J."/>
            <person name="Wu Z."/>
            <person name="Yu X."/>
        </authorList>
    </citation>
    <scope>NUCLEOTIDE SEQUENCE</scope>
    <source>
        <strain>Henan</strain>
    </source>
</reference>
<keyword evidence="4" id="KW-0067">ATP-binding</keyword>
<dbReference type="GO" id="GO:0005524">
    <property type="term" value="F:ATP binding"/>
    <property type="evidence" value="ECO:0007669"/>
    <property type="project" value="UniProtKB-KW"/>
</dbReference>
<dbReference type="CDD" id="cd03344">
    <property type="entry name" value="GroEL"/>
    <property type="match status" value="1"/>
</dbReference>
<dbReference type="SUPFAM" id="SSF54849">
    <property type="entry name" value="GroEL-intermediate domain like"/>
    <property type="match status" value="1"/>
</dbReference>
<protein>
    <submittedName>
        <fullName evidence="9">Chaperonin GroEL</fullName>
    </submittedName>
</protein>
<dbReference type="InterPro" id="IPR018370">
    <property type="entry name" value="Chaperonin_Cpn60_CS"/>
</dbReference>
<dbReference type="PANTHER" id="PTHR45633">
    <property type="entry name" value="60 KDA HEAT SHOCK PROTEIN, MITOCHONDRIAL"/>
    <property type="match status" value="1"/>
</dbReference>
<organism evidence="9 10">
    <name type="scientific">Clonorchis sinensis</name>
    <name type="common">Chinese liver fluke</name>
    <dbReference type="NCBI Taxonomy" id="79923"/>
    <lineage>
        <taxon>Eukaryota</taxon>
        <taxon>Metazoa</taxon>
        <taxon>Spiralia</taxon>
        <taxon>Lophotrochozoa</taxon>
        <taxon>Platyhelminthes</taxon>
        <taxon>Trematoda</taxon>
        <taxon>Digenea</taxon>
        <taxon>Opisthorchiida</taxon>
        <taxon>Opisthorchiata</taxon>
        <taxon>Opisthorchiidae</taxon>
        <taxon>Clonorchis</taxon>
    </lineage>
</organism>
<dbReference type="GO" id="GO:0005739">
    <property type="term" value="C:mitochondrion"/>
    <property type="evidence" value="ECO:0007669"/>
    <property type="project" value="UniProtKB-SubCell"/>
</dbReference>
<dbReference type="Proteomes" id="UP000008909">
    <property type="component" value="Unassembled WGS sequence"/>
</dbReference>
<dbReference type="InterPro" id="IPR027409">
    <property type="entry name" value="GroEL-like_apical_dom_sf"/>
</dbReference>
<dbReference type="NCBIfam" id="NF000592">
    <property type="entry name" value="PRK00013.1"/>
    <property type="match status" value="1"/>
</dbReference>
<keyword evidence="3" id="KW-0547">Nucleotide-binding</keyword>
<sequence length="1066" mass="117118">MRVLGFTVSGRRADLLSQSALLNDFDQRRCKTSRRAGDTEDELALRKMRNRRKSEIRQSKIRKQATILDLARKNRNVPFKYMRHRRRNKPSAFSLRDRNGEPTSDPIVVSEFYRDHYADLAWRASMLRCLSSFRLPLVRSVRVAPVRGLAKDVKFGADARAAMLVGVDILADAVAVTFGWKLWSSNASALQMDVDAAKQWSLDWHLPLNDEKCVHISFGGDSANSFVMHGGKGPEDITRMDAKKDLSVWLSLNTSFLLHNEKSGQKTFAVLRTIRRIFSPFTCVDFQKLYAACVRPLLKYANLAVYTGRTKDVVLTERVQRAATKMVADLKSANYETCLAVLGLFPPEYRPLRGDLILTPCLNKAWPTGFSPLTQQTHGGDMLNSERILPQICKGEKRNQFRTYRAQHFVRRVVMLRCLSSFRLPLVRSVRVAPLRGLAKDVKFGADARAAMLVGVDILADAVAVTMGPKGRNVILESSWKSPKITKDGVTVAKGIELKDKFQNIGAKLVQDVANNTNEEAGDGTTTATVLARAIAKEGFEKISKGTNPIEFRRGVMAAVDAAVAELKRLSKPISTPEEVAQVATISANGDSSIGELISTAMKRVGTDGTITVKDGKTLNDELEFIEGMKFDRGYISPYFINTEKGARCEFQDAYVLFSEKKINSIQSLLPALELCHQQKKPLVIVAEDVEGEALTALVLNRLKLGLQVCAVKAPGFGDNRKNTLRDMAIATGGVVFGDEADMYKVEDVQQHDLGRVAEAVITKDDCLLMRGRGVKADVDKRIAQIKSEMEASNSDYEKEKMQERLAKLSNGVAVIKVGGSSEVEVSEKKDRYTDALNATRAAVEEGIVPGGGVALLRCIPCLKNVVCKNEDQRIGVQIVLHALSTPAYTIAANAGVNGSVVVEKILSLEKNMGYDALNDTYVDMLEAGIIDPTKVVRTALVDAAGVASLLTTAETVVTELPKEESPMSAGCTVTALGLRIPRSSGDAQTGDSAIRFLFTICEVFGWRLNDQEFSCEVSGHESKLATAPATRLGFSVLADSLTPVRYGLVKFLYDRLALRLALGHK</sequence>
<dbReference type="SUPFAM" id="SSF52029">
    <property type="entry name" value="GroEL apical domain-like"/>
    <property type="match status" value="1"/>
</dbReference>
<evidence type="ECO:0000256" key="5">
    <source>
        <dbReference type="ARBA" id="ARBA00022946"/>
    </source>
</evidence>
<dbReference type="Gene3D" id="1.10.560.10">
    <property type="entry name" value="GroEL-like equatorial domain"/>
    <property type="match status" value="2"/>
</dbReference>
<dbReference type="PROSITE" id="PS00296">
    <property type="entry name" value="CHAPERONINS_CPN60"/>
    <property type="match status" value="1"/>
</dbReference>
<dbReference type="PRINTS" id="PR00298">
    <property type="entry name" value="CHAPERONIN60"/>
</dbReference>
<dbReference type="SUPFAM" id="SSF48592">
    <property type="entry name" value="GroEL equatorial domain-like"/>
    <property type="match status" value="1"/>
</dbReference>
<dbReference type="NCBIfam" id="TIGR02348">
    <property type="entry name" value="GroEL"/>
    <property type="match status" value="1"/>
</dbReference>
<keyword evidence="5" id="KW-0809">Transit peptide</keyword>
<evidence type="ECO:0000256" key="8">
    <source>
        <dbReference type="RuleBase" id="RU000418"/>
    </source>
</evidence>
<dbReference type="NCBIfam" id="NF009489">
    <property type="entry name" value="PRK12851.1"/>
    <property type="match status" value="1"/>
</dbReference>
<dbReference type="GO" id="GO:0140662">
    <property type="term" value="F:ATP-dependent protein folding chaperone"/>
    <property type="evidence" value="ECO:0007669"/>
    <property type="project" value="InterPro"/>
</dbReference>
<dbReference type="Gene3D" id="3.50.7.10">
    <property type="entry name" value="GroEL"/>
    <property type="match status" value="1"/>
</dbReference>
<dbReference type="HAMAP" id="MF_00600">
    <property type="entry name" value="CH60"/>
    <property type="match status" value="1"/>
</dbReference>
<dbReference type="InterPro" id="IPR001844">
    <property type="entry name" value="Cpn60/GroEL"/>
</dbReference>
<dbReference type="NCBIfam" id="NF009488">
    <property type="entry name" value="PRK12850.1"/>
    <property type="match status" value="1"/>
</dbReference>
<dbReference type="SMR" id="G7YUU9"/>
<evidence type="ECO:0000256" key="7">
    <source>
        <dbReference type="ARBA" id="ARBA00023186"/>
    </source>
</evidence>
<dbReference type="Pfam" id="PF00118">
    <property type="entry name" value="Cpn60_TCP1"/>
    <property type="match status" value="1"/>
</dbReference>
<dbReference type="EMBL" id="DF144354">
    <property type="protein sequence ID" value="GAA56729.1"/>
    <property type="molecule type" value="Genomic_DNA"/>
</dbReference>
<dbReference type="FunFam" id="1.10.560.10:FF:000031">
    <property type="entry name" value="60 kDa heat shock protein, mitochondrial"/>
    <property type="match status" value="1"/>
</dbReference>
<reference evidence="9" key="1">
    <citation type="journal article" date="2011" name="Genome Biol.">
        <title>The draft genome of the carcinogenic human liver fluke Clonorchis sinensis.</title>
        <authorList>
            <person name="Wang X."/>
            <person name="Chen W."/>
            <person name="Huang Y."/>
            <person name="Sun J."/>
            <person name="Men J."/>
            <person name="Liu H."/>
            <person name="Luo F."/>
            <person name="Guo L."/>
            <person name="Lv X."/>
            <person name="Deng C."/>
            <person name="Zhou C."/>
            <person name="Fan Y."/>
            <person name="Li X."/>
            <person name="Huang L."/>
            <person name="Hu Y."/>
            <person name="Liang C."/>
            <person name="Hu X."/>
            <person name="Xu J."/>
            <person name="Yu X."/>
        </authorList>
    </citation>
    <scope>NUCLEOTIDE SEQUENCE [LARGE SCALE GENOMIC DNA]</scope>
    <source>
        <strain evidence="9">Henan</strain>
    </source>
</reference>
<evidence type="ECO:0000313" key="10">
    <source>
        <dbReference type="Proteomes" id="UP000008909"/>
    </source>
</evidence>
<keyword evidence="10" id="KW-1185">Reference proteome</keyword>
<evidence type="ECO:0000256" key="3">
    <source>
        <dbReference type="ARBA" id="ARBA00022741"/>
    </source>
</evidence>
<evidence type="ECO:0000256" key="6">
    <source>
        <dbReference type="ARBA" id="ARBA00023128"/>
    </source>
</evidence>
<dbReference type="InterPro" id="IPR027410">
    <property type="entry name" value="TCP-1-like_intermed_sf"/>
</dbReference>
<keyword evidence="6" id="KW-0496">Mitochondrion</keyword>
<evidence type="ECO:0000256" key="2">
    <source>
        <dbReference type="ARBA" id="ARBA00006607"/>
    </source>
</evidence>
<comment type="similarity">
    <text evidence="2 8">Belongs to the chaperonin (HSP60) family.</text>
</comment>
<gene>
    <name evidence="9" type="ORF">CLF_111420</name>
</gene>
<name>G7YUU9_CLOSI</name>
<dbReference type="InterPro" id="IPR027413">
    <property type="entry name" value="GROEL-like_equatorial_sf"/>
</dbReference>
<accession>G7YUU9</accession>
<proteinExistence type="inferred from homology"/>
<dbReference type="NCBIfam" id="NF009487">
    <property type="entry name" value="PRK12849.1"/>
    <property type="match status" value="1"/>
</dbReference>